<reference evidence="1 2" key="1">
    <citation type="submission" date="2019-02" db="EMBL/GenBank/DDBJ databases">
        <authorList>
            <person name="Fomenkov A."/>
            <person name="Dubinina G."/>
            <person name="Grabovich M."/>
            <person name="Vincze T."/>
            <person name="Roberts R.J."/>
        </authorList>
    </citation>
    <scope>NUCLEOTIDE SEQUENCE [LARGE SCALE GENOMIC DNA]</scope>
    <source>
        <strain evidence="1 2">P</strain>
    </source>
</reference>
<keyword evidence="2" id="KW-1185">Reference proteome</keyword>
<organism evidence="1 2">
    <name type="scientific">Thiospirochaeta perfilievii</name>
    <dbReference type="NCBI Taxonomy" id="252967"/>
    <lineage>
        <taxon>Bacteria</taxon>
        <taxon>Pseudomonadati</taxon>
        <taxon>Spirochaetota</taxon>
        <taxon>Spirochaetia</taxon>
        <taxon>Spirochaetales</taxon>
        <taxon>Spirochaetaceae</taxon>
        <taxon>Thiospirochaeta</taxon>
    </lineage>
</organism>
<proteinExistence type="predicted"/>
<evidence type="ECO:0008006" key="3">
    <source>
        <dbReference type="Google" id="ProtNLM"/>
    </source>
</evidence>
<accession>A0A5C1Q7M6</accession>
<dbReference type="SUPFAM" id="SSF56954">
    <property type="entry name" value="Outer membrane efflux proteins (OEP)"/>
    <property type="match status" value="2"/>
</dbReference>
<gene>
    <name evidence="1" type="ORF">EW093_01265</name>
</gene>
<dbReference type="EMBL" id="CP035807">
    <property type="protein sequence ID" value="QEN03387.1"/>
    <property type="molecule type" value="Genomic_DNA"/>
</dbReference>
<reference evidence="1 2" key="2">
    <citation type="submission" date="2019-09" db="EMBL/GenBank/DDBJ databases">
        <title>Complete Genome Sequence and Methylome Analysis of free living Spirochaetas.</title>
        <authorList>
            <person name="Leshcheva N."/>
            <person name="Mikheeva N."/>
        </authorList>
    </citation>
    <scope>NUCLEOTIDE SEQUENCE [LARGE SCALE GENOMIC DNA]</scope>
    <source>
        <strain evidence="1 2">P</strain>
    </source>
</reference>
<dbReference type="KEGG" id="sper:EW093_01265"/>
<sequence length="440" mass="50769">MKKLLYILIFFSLLEINALDFETVLKNVNNTFEIKNSVLEITKLEKELIEIKNPDDLIINLTPSIKLINPEDSTFIDDAEITGTISTNISTGLTKLEKEKVLFANNNLRLSKMKLEEIKFTTYIKVFELYKKLWLLQAEEKVIRLELEAALEYEELLTNSFESGTSTLFNLYSSVERKENTEISLNQNILEQRVSMYELMFTIGQNMKPEQLENINIKVTELPDSKTLYNWLLENSNLIKIEKIKLSELIETTNRLDDFDVDMSIRPFYSSPGNAYSASANYNFTSKELTPTLSFNISNNSDTWSTGISMNLSVGSNKSDNLESDSLEVEYDIAQAKLNLLIETLNLNLKKTYQKYIQNRELLYQAEGNYKNAKLGNDLVKTKIELGQLSKYELLESNANLLRSQWKVESARVNYQLSWLSVLESSSWYSKTVIEYELND</sequence>
<dbReference type="GO" id="GO:0015562">
    <property type="term" value="F:efflux transmembrane transporter activity"/>
    <property type="evidence" value="ECO:0007669"/>
    <property type="project" value="InterPro"/>
</dbReference>
<dbReference type="AlphaFoldDB" id="A0A5C1Q7M6"/>
<name>A0A5C1Q7M6_9SPIO</name>
<dbReference type="Gene3D" id="1.20.1600.10">
    <property type="entry name" value="Outer membrane efflux proteins (OEP)"/>
    <property type="match status" value="1"/>
</dbReference>
<dbReference type="Proteomes" id="UP000323824">
    <property type="component" value="Chromosome"/>
</dbReference>
<evidence type="ECO:0000313" key="2">
    <source>
        <dbReference type="Proteomes" id="UP000323824"/>
    </source>
</evidence>
<protein>
    <recommendedName>
        <fullName evidence="3">TolC family protein</fullName>
    </recommendedName>
</protein>
<dbReference type="RefSeq" id="WP_149566646.1">
    <property type="nucleotide sequence ID" value="NZ_CP035807.1"/>
</dbReference>
<evidence type="ECO:0000313" key="1">
    <source>
        <dbReference type="EMBL" id="QEN03387.1"/>
    </source>
</evidence>